<comment type="subcellular location">
    <subcellularLocation>
        <location evidence="1">Membrane</location>
        <topology evidence="1">Multi-pass membrane protein</topology>
    </subcellularLocation>
</comment>
<feature type="signal peptide" evidence="6">
    <location>
        <begin position="1"/>
        <end position="19"/>
    </location>
</feature>
<keyword evidence="4 5" id="KW-0472">Membrane</keyword>
<protein>
    <recommendedName>
        <fullName evidence="9">UbiA prenyltransferase</fullName>
    </recommendedName>
</protein>
<dbReference type="OrthoDB" id="434972at2759"/>
<dbReference type="PANTHER" id="PTHR42723">
    <property type="entry name" value="CHLOROPHYLL SYNTHASE"/>
    <property type="match status" value="1"/>
</dbReference>
<dbReference type="Proteomes" id="UP000053263">
    <property type="component" value="Unassembled WGS sequence"/>
</dbReference>
<dbReference type="Pfam" id="PF01040">
    <property type="entry name" value="UbiA"/>
    <property type="match status" value="1"/>
</dbReference>
<feature type="transmembrane region" description="Helical" evidence="5">
    <location>
        <begin position="239"/>
        <end position="257"/>
    </location>
</feature>
<organism evidence="7 8">
    <name type="scientific">Plicaturopsis crispa FD-325 SS-3</name>
    <dbReference type="NCBI Taxonomy" id="944288"/>
    <lineage>
        <taxon>Eukaryota</taxon>
        <taxon>Fungi</taxon>
        <taxon>Dikarya</taxon>
        <taxon>Basidiomycota</taxon>
        <taxon>Agaricomycotina</taxon>
        <taxon>Agaricomycetes</taxon>
        <taxon>Agaricomycetidae</taxon>
        <taxon>Amylocorticiales</taxon>
        <taxon>Amylocorticiaceae</taxon>
        <taxon>Plicatura</taxon>
        <taxon>Plicaturopsis crispa</taxon>
    </lineage>
</organism>
<dbReference type="Gene3D" id="1.10.357.140">
    <property type="entry name" value="UbiA prenyltransferase"/>
    <property type="match status" value="1"/>
</dbReference>
<feature type="transmembrane region" description="Helical" evidence="5">
    <location>
        <begin position="172"/>
        <end position="189"/>
    </location>
</feature>
<keyword evidence="6" id="KW-0732">Signal</keyword>
<dbReference type="EMBL" id="KN832575">
    <property type="protein sequence ID" value="KII83620.1"/>
    <property type="molecule type" value="Genomic_DNA"/>
</dbReference>
<evidence type="ECO:0008006" key="9">
    <source>
        <dbReference type="Google" id="ProtNLM"/>
    </source>
</evidence>
<gene>
    <name evidence="7" type="ORF">PLICRDRAFT_180225</name>
</gene>
<feature type="transmembrane region" description="Helical" evidence="5">
    <location>
        <begin position="210"/>
        <end position="233"/>
    </location>
</feature>
<feature type="chain" id="PRO_5002213295" description="UbiA prenyltransferase" evidence="6">
    <location>
        <begin position="20"/>
        <end position="292"/>
    </location>
</feature>
<dbReference type="InterPro" id="IPR000537">
    <property type="entry name" value="UbiA_prenyltransferase"/>
</dbReference>
<evidence type="ECO:0000256" key="3">
    <source>
        <dbReference type="ARBA" id="ARBA00022989"/>
    </source>
</evidence>
<evidence type="ECO:0000256" key="2">
    <source>
        <dbReference type="ARBA" id="ARBA00022692"/>
    </source>
</evidence>
<dbReference type="HOGENOM" id="CLU_063928_0_0_1"/>
<keyword evidence="8" id="KW-1185">Reference proteome</keyword>
<feature type="transmembrane region" description="Helical" evidence="5">
    <location>
        <begin position="269"/>
        <end position="286"/>
    </location>
</feature>
<evidence type="ECO:0000313" key="8">
    <source>
        <dbReference type="Proteomes" id="UP000053263"/>
    </source>
</evidence>
<dbReference type="InterPro" id="IPR050475">
    <property type="entry name" value="Prenyltransferase_related"/>
</dbReference>
<name>A0A0C9SWC7_PLICR</name>
<dbReference type="PANTHER" id="PTHR42723:SF1">
    <property type="entry name" value="CHLOROPHYLL SYNTHASE, CHLOROPLASTIC"/>
    <property type="match status" value="1"/>
</dbReference>
<reference evidence="7 8" key="1">
    <citation type="submission" date="2014-06" db="EMBL/GenBank/DDBJ databases">
        <title>Evolutionary Origins and Diversification of the Mycorrhizal Mutualists.</title>
        <authorList>
            <consortium name="DOE Joint Genome Institute"/>
            <consortium name="Mycorrhizal Genomics Consortium"/>
            <person name="Kohler A."/>
            <person name="Kuo A."/>
            <person name="Nagy L.G."/>
            <person name="Floudas D."/>
            <person name="Copeland A."/>
            <person name="Barry K.W."/>
            <person name="Cichocki N."/>
            <person name="Veneault-Fourrey C."/>
            <person name="LaButti K."/>
            <person name="Lindquist E.A."/>
            <person name="Lipzen A."/>
            <person name="Lundell T."/>
            <person name="Morin E."/>
            <person name="Murat C."/>
            <person name="Riley R."/>
            <person name="Ohm R."/>
            <person name="Sun H."/>
            <person name="Tunlid A."/>
            <person name="Henrissat B."/>
            <person name="Grigoriev I.V."/>
            <person name="Hibbett D.S."/>
            <person name="Martin F."/>
        </authorList>
    </citation>
    <scope>NUCLEOTIDE SEQUENCE [LARGE SCALE GENOMIC DNA]</scope>
    <source>
        <strain evidence="7 8">FD-325 SS-3</strain>
    </source>
</reference>
<proteinExistence type="predicted"/>
<keyword evidence="3 5" id="KW-1133">Transmembrane helix</keyword>
<dbReference type="InterPro" id="IPR044878">
    <property type="entry name" value="UbiA_sf"/>
</dbReference>
<evidence type="ECO:0000256" key="1">
    <source>
        <dbReference type="ARBA" id="ARBA00004141"/>
    </source>
</evidence>
<dbReference type="GO" id="GO:0016020">
    <property type="term" value="C:membrane"/>
    <property type="evidence" value="ECO:0007669"/>
    <property type="project" value="UniProtKB-SubCell"/>
</dbReference>
<keyword evidence="2 5" id="KW-0812">Transmembrane</keyword>
<evidence type="ECO:0000256" key="5">
    <source>
        <dbReference type="SAM" id="Phobius"/>
    </source>
</evidence>
<dbReference type="AlphaFoldDB" id="A0A0C9SWC7"/>
<dbReference type="CDD" id="cd13965">
    <property type="entry name" value="PT_UbiA_3"/>
    <property type="match status" value="1"/>
</dbReference>
<sequence>MASLITSIASGLWYHTVTAFLFTKSDIKTTLIPISILATVSAPACSLSSIPHAVFWIWLHLLQFDVSNQTLDPEEDKNNKKDRPLPSGRITFRNAIILRWLLVPTCFALSLYYSLQVFWASVALVFFTVLYDECGGHAGHWAVRNFINACGFASFEYGSTLIARCDRTSLDGAGIVSVMCSFGIFFTTIQAQDFKDTEGDRLIGRQTLPIVVPFIARYTVIAGLLSWSAALTLIWEVDVMTSLSFHALALLVGVRFMTLKSVPQDQVSFYLYNVWLSAAHALPGYWRSYAAV</sequence>
<accession>A0A0C9SWC7</accession>
<evidence type="ECO:0000256" key="6">
    <source>
        <dbReference type="SAM" id="SignalP"/>
    </source>
</evidence>
<evidence type="ECO:0000313" key="7">
    <source>
        <dbReference type="EMBL" id="KII83620.1"/>
    </source>
</evidence>
<evidence type="ECO:0000256" key="4">
    <source>
        <dbReference type="ARBA" id="ARBA00023136"/>
    </source>
</evidence>
<dbReference type="GO" id="GO:0016765">
    <property type="term" value="F:transferase activity, transferring alkyl or aryl (other than methyl) groups"/>
    <property type="evidence" value="ECO:0007669"/>
    <property type="project" value="InterPro"/>
</dbReference>